<dbReference type="OrthoDB" id="507476at2"/>
<comment type="caution">
    <text evidence="6">The sequence shown here is derived from an EMBL/GenBank/DDBJ whole genome shotgun (WGS) entry which is preliminary data.</text>
</comment>
<proteinExistence type="predicted"/>
<protein>
    <submittedName>
        <fullName evidence="6">Lipopolysaccharide biosynthesis regulator YciM</fullName>
    </submittedName>
</protein>
<dbReference type="InterPro" id="IPR011990">
    <property type="entry name" value="TPR-like_helical_dom_sf"/>
</dbReference>
<dbReference type="Pfam" id="PF13432">
    <property type="entry name" value="TPR_16"/>
    <property type="match status" value="1"/>
</dbReference>
<evidence type="ECO:0000256" key="4">
    <source>
        <dbReference type="PROSITE-ProRule" id="PRU00339"/>
    </source>
</evidence>
<dbReference type="InterPro" id="IPR019734">
    <property type="entry name" value="TPR_rpt"/>
</dbReference>
<evidence type="ECO:0000259" key="5">
    <source>
        <dbReference type="Pfam" id="PF18073"/>
    </source>
</evidence>
<dbReference type="Pfam" id="PF18073">
    <property type="entry name" value="Zn_ribbon_LapB"/>
    <property type="match status" value="1"/>
</dbReference>
<evidence type="ECO:0000256" key="2">
    <source>
        <dbReference type="ARBA" id="ARBA00022737"/>
    </source>
</evidence>
<dbReference type="PANTHER" id="PTHR45586">
    <property type="entry name" value="TPR REPEAT-CONTAINING PROTEIN PA4667"/>
    <property type="match status" value="1"/>
</dbReference>
<dbReference type="EMBL" id="SMFV01000001">
    <property type="protein sequence ID" value="TCK06331.1"/>
    <property type="molecule type" value="Genomic_DNA"/>
</dbReference>
<reference evidence="6 7" key="1">
    <citation type="submission" date="2019-03" db="EMBL/GenBank/DDBJ databases">
        <title>Genomic Encyclopedia of Archaeal and Bacterial Type Strains, Phase II (KMG-II): from individual species to whole genera.</title>
        <authorList>
            <person name="Goeker M."/>
        </authorList>
    </citation>
    <scope>NUCLEOTIDE SEQUENCE [LARGE SCALE GENOMIC DNA]</scope>
    <source>
        <strain evidence="6 7">DSM 24425</strain>
    </source>
</reference>
<evidence type="ECO:0000313" key="6">
    <source>
        <dbReference type="EMBL" id="TCK06331.1"/>
    </source>
</evidence>
<dbReference type="SMART" id="SM00028">
    <property type="entry name" value="TPR"/>
    <property type="match status" value="2"/>
</dbReference>
<dbReference type="GO" id="GO:0046872">
    <property type="term" value="F:metal ion binding"/>
    <property type="evidence" value="ECO:0007669"/>
    <property type="project" value="UniProtKB-KW"/>
</dbReference>
<dbReference type="PROSITE" id="PS50005">
    <property type="entry name" value="TPR"/>
    <property type="match status" value="1"/>
</dbReference>
<dbReference type="InterPro" id="IPR041166">
    <property type="entry name" value="Rubredoxin_2"/>
</dbReference>
<gene>
    <name evidence="6" type="ORF">CLV27_0132</name>
</gene>
<keyword evidence="3 4" id="KW-0802">TPR repeat</keyword>
<dbReference type="Proteomes" id="UP000295777">
    <property type="component" value="Unassembled WGS sequence"/>
</dbReference>
<dbReference type="SUPFAM" id="SSF48452">
    <property type="entry name" value="TPR-like"/>
    <property type="match status" value="1"/>
</dbReference>
<dbReference type="PANTHER" id="PTHR45586:SF1">
    <property type="entry name" value="LIPOPOLYSACCHARIDE ASSEMBLY PROTEIN B"/>
    <property type="match status" value="1"/>
</dbReference>
<keyword evidence="1" id="KW-0479">Metal-binding</keyword>
<accession>A0A4R1GH45</accession>
<sequence length="351" mass="41043">MLQKLFKFLSGKKDTSFSDYLKELSINRQDLIRHLPDIDIDSPVNAYITLAILLKEKGEYYKSLKILEKLKGERLSENEQKLLYLNLALTYRAAGFLDRAERALKEGISLFPSEGLFYYELALIYKVSNRLEEAVSLLEKAVELKGEFLDELVHTKLYLADSYIDRGRTDKAFRLLRKLDIRVPLPLFYYVMSKLYYAVGEKEKGYRKAIQGMKLSPGHVAPFLKVIDEYEGLSVDKLYEIIRETGTLAITGKLLAEKLIKENRKEEALGILEKLNEEFPNDARVKELYLRLLWESGKRKQVVEEIEKFLLDLKDRKKEFKCRNCGYETNTFDWICPRCRQWETLEIGSED</sequence>
<dbReference type="InterPro" id="IPR051012">
    <property type="entry name" value="CellSynth/LPSAsmb/PSIAsmb"/>
</dbReference>
<evidence type="ECO:0000256" key="3">
    <source>
        <dbReference type="ARBA" id="ARBA00022803"/>
    </source>
</evidence>
<organism evidence="6 7">
    <name type="scientific">Phorcysia thermohydrogeniphila</name>
    <dbReference type="NCBI Taxonomy" id="936138"/>
    <lineage>
        <taxon>Bacteria</taxon>
        <taxon>Pseudomonadati</taxon>
        <taxon>Aquificota</taxon>
        <taxon>Aquificia</taxon>
        <taxon>Desulfurobacteriales</taxon>
        <taxon>Desulfurobacteriaceae</taxon>
        <taxon>Phorcysia</taxon>
    </lineage>
</organism>
<evidence type="ECO:0000256" key="1">
    <source>
        <dbReference type="ARBA" id="ARBA00022723"/>
    </source>
</evidence>
<name>A0A4R1GH45_9BACT</name>
<keyword evidence="2" id="KW-0677">Repeat</keyword>
<feature type="domain" description="LapB rubredoxin metal binding" evidence="5">
    <location>
        <begin position="320"/>
        <end position="346"/>
    </location>
</feature>
<evidence type="ECO:0000313" key="7">
    <source>
        <dbReference type="Proteomes" id="UP000295777"/>
    </source>
</evidence>
<feature type="repeat" description="TPR" evidence="4">
    <location>
        <begin position="115"/>
        <end position="148"/>
    </location>
</feature>
<dbReference type="Gene3D" id="1.25.40.10">
    <property type="entry name" value="Tetratricopeptide repeat domain"/>
    <property type="match status" value="1"/>
</dbReference>
<dbReference type="AlphaFoldDB" id="A0A4R1GH45"/>
<keyword evidence="7" id="KW-1185">Reference proteome</keyword>